<proteinExistence type="predicted"/>
<name>A0AA39L4R8_SARSR</name>
<dbReference type="AlphaFoldDB" id="A0AA39L4R8"/>
<dbReference type="GO" id="GO:0006950">
    <property type="term" value="P:response to stress"/>
    <property type="evidence" value="ECO:0007669"/>
    <property type="project" value="UniProtKB-ARBA"/>
</dbReference>
<dbReference type="Pfam" id="PF10263">
    <property type="entry name" value="SprT-like"/>
    <property type="match status" value="1"/>
</dbReference>
<keyword evidence="4" id="KW-1185">Reference proteome</keyword>
<dbReference type="InterPro" id="IPR006640">
    <property type="entry name" value="SprT-like_domain"/>
</dbReference>
<protein>
    <recommendedName>
        <fullName evidence="2">SprT-like domain-containing protein</fullName>
    </recommendedName>
</protein>
<feature type="compositionally biased region" description="Polar residues" evidence="1">
    <location>
        <begin position="1"/>
        <end position="10"/>
    </location>
</feature>
<feature type="region of interest" description="Disordered" evidence="1">
    <location>
        <begin position="1"/>
        <end position="23"/>
    </location>
</feature>
<evidence type="ECO:0000259" key="2">
    <source>
        <dbReference type="Pfam" id="PF10263"/>
    </source>
</evidence>
<feature type="domain" description="SprT-like" evidence="2">
    <location>
        <begin position="73"/>
        <end position="191"/>
    </location>
</feature>
<comment type="caution">
    <text evidence="3">The sequence shown here is derived from an EMBL/GenBank/DDBJ whole genome shotgun (WGS) entry which is preliminary data.</text>
</comment>
<evidence type="ECO:0000313" key="4">
    <source>
        <dbReference type="Proteomes" id="UP001175261"/>
    </source>
</evidence>
<organism evidence="3 4">
    <name type="scientific">Sarocladium strictum</name>
    <name type="common">Black bundle disease fungus</name>
    <name type="synonym">Acremonium strictum</name>
    <dbReference type="NCBI Taxonomy" id="5046"/>
    <lineage>
        <taxon>Eukaryota</taxon>
        <taxon>Fungi</taxon>
        <taxon>Dikarya</taxon>
        <taxon>Ascomycota</taxon>
        <taxon>Pezizomycotina</taxon>
        <taxon>Sordariomycetes</taxon>
        <taxon>Hypocreomycetidae</taxon>
        <taxon>Hypocreales</taxon>
        <taxon>Sarocladiaceae</taxon>
        <taxon>Sarocladium</taxon>
    </lineage>
</organism>
<gene>
    <name evidence="3" type="ORF">NLU13_8212</name>
</gene>
<evidence type="ECO:0000313" key="3">
    <source>
        <dbReference type="EMBL" id="KAK0384123.1"/>
    </source>
</evidence>
<sequence length="346" mass="39035">MERTASGHSISSSDSPPPEEPPSLLSDFAAAQLVHKHLSNVNRHARHARILRALVYPKTPSKSRDFTIDEDALESIFSAANDLFFANKLRGRVRWDWSHPDMASAGRYDCAIVGTTALRKRRGPKGGYETLIVLSSPILKDTKYNRRLLISTFLHEMIHSFLFVMCGRKAGINGGHTEGFRRIAADIDDWVGRECLRLTDMEADLDRFTVDEQCYLDDHADHSRGAVTFTELDGTLATMTTMPISIRTTIPKNRTNHKPTVVYITMRWKHLQDIPLPGAMATTLMDHIRNMVEKSGNGSGGRASGLLAAHTSVDECELRLYVYNNRKRIMFMELEFWNSGHGKKEH</sequence>
<evidence type="ECO:0000256" key="1">
    <source>
        <dbReference type="SAM" id="MobiDB-lite"/>
    </source>
</evidence>
<accession>A0AA39L4R8</accession>
<dbReference type="EMBL" id="JAPDFR010000008">
    <property type="protein sequence ID" value="KAK0384123.1"/>
    <property type="molecule type" value="Genomic_DNA"/>
</dbReference>
<reference evidence="3" key="1">
    <citation type="submission" date="2022-10" db="EMBL/GenBank/DDBJ databases">
        <title>Determination and structural analysis of whole genome sequence of Sarocladium strictum F4-1.</title>
        <authorList>
            <person name="Hu L."/>
            <person name="Jiang Y."/>
        </authorList>
    </citation>
    <scope>NUCLEOTIDE SEQUENCE</scope>
    <source>
        <strain evidence="3">F4-1</strain>
    </source>
</reference>
<dbReference type="Proteomes" id="UP001175261">
    <property type="component" value="Unassembled WGS sequence"/>
</dbReference>